<dbReference type="InterPro" id="IPR036691">
    <property type="entry name" value="Endo/exonu/phosph_ase_sf"/>
</dbReference>
<evidence type="ECO:0000313" key="2">
    <source>
        <dbReference type="EMBL" id="GAL05013.1"/>
    </source>
</evidence>
<dbReference type="EMBL" id="BBMN01000005">
    <property type="protein sequence ID" value="GAL05013.1"/>
    <property type="molecule type" value="Genomic_DNA"/>
</dbReference>
<dbReference type="SUPFAM" id="SSF56219">
    <property type="entry name" value="DNase I-like"/>
    <property type="match status" value="1"/>
</dbReference>
<comment type="caution">
    <text evidence="2">The sequence shown here is derived from an EMBL/GenBank/DDBJ whole genome shotgun (WGS) entry which is preliminary data.</text>
</comment>
<dbReference type="AlphaFoldDB" id="A0A090QS07"/>
<dbReference type="STRING" id="754436.JCM19237_4379"/>
<evidence type="ECO:0000313" key="3">
    <source>
        <dbReference type="Proteomes" id="UP000029227"/>
    </source>
</evidence>
<dbReference type="Pfam" id="PF03372">
    <property type="entry name" value="Exo_endo_phos"/>
    <property type="match status" value="1"/>
</dbReference>
<name>A0A090QS07_9GAMM</name>
<feature type="domain" description="Endonuclease/exonuclease/phosphatase" evidence="1">
    <location>
        <begin position="72"/>
        <end position="397"/>
    </location>
</feature>
<dbReference type="Gene3D" id="3.60.10.10">
    <property type="entry name" value="Endonuclease/exonuclease/phosphatase"/>
    <property type="match status" value="1"/>
</dbReference>
<sequence length="409" mass="45335">MKYAYRGRLSLSVPLSLAYTECFDFPAGRFLLVPSITSATPAQTLRVAMFNISLSADKAGDIAQQLQQPHHPRIARLAAIIQHIQPDIVMLCEFDHPGNGGDDGAVAHFCDHYLAQSQHGQAPIDYPYRYCPPSNTGLPLPFDTDGDGVITLPNDAQGFGEHHGHYGFVILSRYPMDEAGIRSWQTLLWRDFPQHRMPLDYYGEASGVMRLSSKNHVVVPVIIGEHTLHLIGCHPTPPVFDGEEKRNAKRNHDELALVNAIIDDAPYLLDDNGQAGGLMKDASFVVLGDLNADRVDGDGMKGAIRDLLLHPRVNRSVASGRQTPKSLGGRFLRPWQPRKGRPNEWTHLSGLRLDYVLPSADLTVTDSGVFWPDKKDPLRSLITDDRGRERAQAGSDHRLVWVDIDLPSS</sequence>
<accession>A0A090QS07</accession>
<protein>
    <recommendedName>
        <fullName evidence="1">Endonuclease/exonuclease/phosphatase domain-containing protein</fullName>
    </recommendedName>
</protein>
<dbReference type="Proteomes" id="UP000029227">
    <property type="component" value="Unassembled WGS sequence"/>
</dbReference>
<dbReference type="GO" id="GO:0003824">
    <property type="term" value="F:catalytic activity"/>
    <property type="evidence" value="ECO:0007669"/>
    <property type="project" value="InterPro"/>
</dbReference>
<dbReference type="InterPro" id="IPR005135">
    <property type="entry name" value="Endo/exonuclease/phosphatase"/>
</dbReference>
<proteinExistence type="predicted"/>
<evidence type="ECO:0000259" key="1">
    <source>
        <dbReference type="Pfam" id="PF03372"/>
    </source>
</evidence>
<gene>
    <name evidence="2" type="ORF">JCM19237_4379</name>
</gene>
<reference evidence="2 3" key="1">
    <citation type="journal article" date="2014" name="Genome Announc.">
        <title>Draft Genome Sequences of Two Vibrionaceae Species, Vibrio ponticus C121 and Photobacterium aphoticum C119, Isolated as Coral Reef Microbiota.</title>
        <authorList>
            <person name="Al-saari N."/>
            <person name="Meirelles P.M."/>
            <person name="Mino S."/>
            <person name="Suda W."/>
            <person name="Oshima K."/>
            <person name="Hattori M."/>
            <person name="Ohkuma M."/>
            <person name="Thompson F.L."/>
            <person name="Gomez-Gil B."/>
            <person name="Sawabe T."/>
            <person name="Sawabe T."/>
        </authorList>
    </citation>
    <scope>NUCLEOTIDE SEQUENCE [LARGE SCALE GENOMIC DNA]</scope>
    <source>
        <strain evidence="2 3">JCM 19237</strain>
    </source>
</reference>
<organism evidence="2 3">
    <name type="scientific">Photobacterium aphoticum</name>
    <dbReference type="NCBI Taxonomy" id="754436"/>
    <lineage>
        <taxon>Bacteria</taxon>
        <taxon>Pseudomonadati</taxon>
        <taxon>Pseudomonadota</taxon>
        <taxon>Gammaproteobacteria</taxon>
        <taxon>Vibrionales</taxon>
        <taxon>Vibrionaceae</taxon>
        <taxon>Photobacterium</taxon>
    </lineage>
</organism>
<dbReference type="eggNOG" id="COG4222">
    <property type="taxonomic scope" value="Bacteria"/>
</dbReference>